<keyword evidence="3 9" id="KW-0597">Phosphoprotein</keyword>
<dbReference type="InterPro" id="IPR035965">
    <property type="entry name" value="PAS-like_dom_sf"/>
</dbReference>
<dbReference type="NCBIfam" id="TIGR00229">
    <property type="entry name" value="sensory_box"/>
    <property type="match status" value="1"/>
</dbReference>
<proteinExistence type="predicted"/>
<dbReference type="SUPFAM" id="SSF47384">
    <property type="entry name" value="Homodimeric domain of signal transducing histidine kinase"/>
    <property type="match status" value="1"/>
</dbReference>
<dbReference type="InterPro" id="IPR036097">
    <property type="entry name" value="HisK_dim/P_sf"/>
</dbReference>
<evidence type="ECO:0000256" key="8">
    <source>
        <dbReference type="ARBA" id="ARBA00023012"/>
    </source>
</evidence>
<dbReference type="SUPFAM" id="SSF55785">
    <property type="entry name" value="PYP-like sensor domain (PAS domain)"/>
    <property type="match status" value="1"/>
</dbReference>
<dbReference type="InterPro" id="IPR003661">
    <property type="entry name" value="HisK_dim/P_dom"/>
</dbReference>
<dbReference type="PANTHER" id="PTHR43065">
    <property type="entry name" value="SENSOR HISTIDINE KINASE"/>
    <property type="match status" value="1"/>
</dbReference>
<dbReference type="InterPro" id="IPR011006">
    <property type="entry name" value="CheY-like_superfamily"/>
</dbReference>
<dbReference type="Gene3D" id="3.30.565.10">
    <property type="entry name" value="Histidine kinase-like ATPase, C-terminal domain"/>
    <property type="match status" value="1"/>
</dbReference>
<protein>
    <recommendedName>
        <fullName evidence="2">histidine kinase</fullName>
        <ecNumber evidence="2">2.7.13.3</ecNumber>
    </recommendedName>
</protein>
<dbReference type="AlphaFoldDB" id="A0A1L8CRC9"/>
<comment type="caution">
    <text evidence="14">The sequence shown here is derived from an EMBL/GenBank/DDBJ whole genome shotgun (WGS) entry which is preliminary data.</text>
</comment>
<dbReference type="SMART" id="SM00086">
    <property type="entry name" value="PAC"/>
    <property type="match status" value="1"/>
</dbReference>
<evidence type="ECO:0000256" key="3">
    <source>
        <dbReference type="ARBA" id="ARBA00022553"/>
    </source>
</evidence>
<dbReference type="PROSITE" id="PS50112">
    <property type="entry name" value="PAS"/>
    <property type="match status" value="1"/>
</dbReference>
<comment type="catalytic activity">
    <reaction evidence="1">
        <text>ATP + protein L-histidine = ADP + protein N-phospho-L-histidine.</text>
        <dbReference type="EC" id="2.7.13.3"/>
    </reaction>
</comment>
<dbReference type="InterPro" id="IPR004358">
    <property type="entry name" value="Sig_transdc_His_kin-like_C"/>
</dbReference>
<accession>A0A1L8CRC9</accession>
<dbReference type="Gene3D" id="1.10.287.130">
    <property type="match status" value="1"/>
</dbReference>
<evidence type="ECO:0000256" key="4">
    <source>
        <dbReference type="ARBA" id="ARBA00022679"/>
    </source>
</evidence>
<feature type="modified residue" description="4-aspartylphosphate" evidence="9">
    <location>
        <position position="485"/>
    </location>
</feature>
<dbReference type="SMART" id="SM00091">
    <property type="entry name" value="PAS"/>
    <property type="match status" value="1"/>
</dbReference>
<organism evidence="14 15">
    <name type="scientific">Mariprofundus micogutta</name>
    <dbReference type="NCBI Taxonomy" id="1921010"/>
    <lineage>
        <taxon>Bacteria</taxon>
        <taxon>Pseudomonadati</taxon>
        <taxon>Pseudomonadota</taxon>
        <taxon>Candidatius Mariprofundia</taxon>
        <taxon>Mariprofundales</taxon>
        <taxon>Mariprofundaceae</taxon>
        <taxon>Mariprofundus</taxon>
    </lineage>
</organism>
<dbReference type="InterPro" id="IPR003594">
    <property type="entry name" value="HATPase_dom"/>
</dbReference>
<keyword evidence="15" id="KW-1185">Reference proteome</keyword>
<dbReference type="Gene3D" id="3.30.450.20">
    <property type="entry name" value="PAS domain"/>
    <property type="match status" value="1"/>
</dbReference>
<dbReference type="CDD" id="cd00130">
    <property type="entry name" value="PAS"/>
    <property type="match status" value="1"/>
</dbReference>
<evidence type="ECO:0000256" key="5">
    <source>
        <dbReference type="ARBA" id="ARBA00022741"/>
    </source>
</evidence>
<dbReference type="Proteomes" id="UP000231632">
    <property type="component" value="Unassembled WGS sequence"/>
</dbReference>
<evidence type="ECO:0000256" key="2">
    <source>
        <dbReference type="ARBA" id="ARBA00012438"/>
    </source>
</evidence>
<dbReference type="EC" id="2.7.13.3" evidence="2"/>
<dbReference type="InterPro" id="IPR000700">
    <property type="entry name" value="PAS-assoc_C"/>
</dbReference>
<evidence type="ECO:0000259" key="10">
    <source>
        <dbReference type="PROSITE" id="PS50109"/>
    </source>
</evidence>
<dbReference type="Pfam" id="PF00072">
    <property type="entry name" value="Response_reg"/>
    <property type="match status" value="1"/>
</dbReference>
<evidence type="ECO:0000313" key="14">
    <source>
        <dbReference type="EMBL" id="GAV21470.1"/>
    </source>
</evidence>
<dbReference type="Pfam" id="PF13426">
    <property type="entry name" value="PAS_9"/>
    <property type="match status" value="1"/>
</dbReference>
<dbReference type="InterPro" id="IPR001610">
    <property type="entry name" value="PAC"/>
</dbReference>
<dbReference type="EMBL" id="BDFD01000042">
    <property type="protein sequence ID" value="GAV21470.1"/>
    <property type="molecule type" value="Genomic_DNA"/>
</dbReference>
<dbReference type="SUPFAM" id="SSF52172">
    <property type="entry name" value="CheY-like"/>
    <property type="match status" value="1"/>
</dbReference>
<feature type="domain" description="PAS" evidence="12">
    <location>
        <begin position="52"/>
        <end position="98"/>
    </location>
</feature>
<evidence type="ECO:0000256" key="1">
    <source>
        <dbReference type="ARBA" id="ARBA00000085"/>
    </source>
</evidence>
<dbReference type="Gene3D" id="3.40.50.2300">
    <property type="match status" value="1"/>
</dbReference>
<feature type="domain" description="PAC" evidence="13">
    <location>
        <begin position="125"/>
        <end position="177"/>
    </location>
</feature>
<evidence type="ECO:0000259" key="11">
    <source>
        <dbReference type="PROSITE" id="PS50110"/>
    </source>
</evidence>
<reference evidence="14 15" key="1">
    <citation type="journal article" date="2017" name="Arch. Microbiol.">
        <title>Mariprofundus micogutta sp. nov., a novel iron-oxidizing zetaproteobacterium isolated from a deep-sea hydrothermal field at the Bayonnaise knoll of the Izu-Ogasawara arc, and a description of Mariprofundales ord. nov. and Zetaproteobacteria classis nov.</title>
        <authorList>
            <person name="Makita H."/>
            <person name="Tanaka E."/>
            <person name="Mitsunobu S."/>
            <person name="Miyazaki M."/>
            <person name="Nunoura T."/>
            <person name="Uematsu K."/>
            <person name="Takaki Y."/>
            <person name="Nishi S."/>
            <person name="Shimamura S."/>
            <person name="Takai K."/>
        </authorList>
    </citation>
    <scope>NUCLEOTIDE SEQUENCE [LARGE SCALE GENOMIC DNA]</scope>
    <source>
        <strain evidence="14 15">ET2</strain>
    </source>
</reference>
<dbReference type="GO" id="GO:0000155">
    <property type="term" value="F:phosphorelay sensor kinase activity"/>
    <property type="evidence" value="ECO:0007669"/>
    <property type="project" value="InterPro"/>
</dbReference>
<evidence type="ECO:0000256" key="9">
    <source>
        <dbReference type="PROSITE-ProRule" id="PRU00169"/>
    </source>
</evidence>
<dbReference type="PROSITE" id="PS50109">
    <property type="entry name" value="HIS_KIN"/>
    <property type="match status" value="1"/>
</dbReference>
<dbReference type="GO" id="GO:0005524">
    <property type="term" value="F:ATP binding"/>
    <property type="evidence" value="ECO:0007669"/>
    <property type="project" value="UniProtKB-KW"/>
</dbReference>
<dbReference type="SMART" id="SM00387">
    <property type="entry name" value="HATPase_c"/>
    <property type="match status" value="1"/>
</dbReference>
<evidence type="ECO:0000256" key="6">
    <source>
        <dbReference type="ARBA" id="ARBA00022777"/>
    </source>
</evidence>
<evidence type="ECO:0000313" key="15">
    <source>
        <dbReference type="Proteomes" id="UP000231632"/>
    </source>
</evidence>
<dbReference type="SMART" id="SM00448">
    <property type="entry name" value="REC"/>
    <property type="match status" value="1"/>
</dbReference>
<dbReference type="PANTHER" id="PTHR43065:SF46">
    <property type="entry name" value="C4-DICARBOXYLATE TRANSPORT SENSOR PROTEIN DCTB"/>
    <property type="match status" value="1"/>
</dbReference>
<gene>
    <name evidence="14" type="ORF">MMIC_P2460</name>
</gene>
<sequence>MLLFSYFDLEDKVSNISSALLDGMLILLLSAFPVYRWVYSPIVQFFKSKQRETDMLAEALQDAGDSVVITNPDGDIIYVNDSFTVVTGYAREEIMGKNPNILSSGKHDKAFYKRMWRSIVNDGFWKGELWNKRKNGELYPEALDIRAVRNDDGLVKFYVGVFSDLTEKKEIESALLQSQKLEAVGTLVGGVAHNFNNLLAAISGKAYLAERSKSVEKTKANLRDIQTLAFDSAELVRQLLTFARETEHDEQHIPIATMLKEAVKTAQIGIPENVTVKLTIPENNGVVFGDPVHLKQAIINIINNARDAVALSDTKEIKIKLQQLNRSNCEYSHKCENCLEEVFQIIIADTGIGISSGEIARIYEPFFTTKEPGKGTGLGLSTALGTIQDHGGKISVDSQFSKGTTFMICLPIDTSEQVDEVETREVIQAVTNSSVLVVDDEEHVRKVTAELLQELGYQVTEAIDGQDALEKYFEANGEFDLIVSDIVMPKMDGADLALKVREHNTLMPMLFITGYDSSSGSADNILENQNTIVLSKPCSPVELSQNVALLLELPDIQSPDIIQPLI</sequence>
<keyword evidence="4" id="KW-0808">Transferase</keyword>
<dbReference type="Pfam" id="PF02518">
    <property type="entry name" value="HATPase_c"/>
    <property type="match status" value="1"/>
</dbReference>
<feature type="domain" description="Histidine kinase" evidence="10">
    <location>
        <begin position="190"/>
        <end position="414"/>
    </location>
</feature>
<feature type="domain" description="Response regulatory" evidence="11">
    <location>
        <begin position="434"/>
        <end position="551"/>
    </location>
</feature>
<dbReference type="PROSITE" id="PS50113">
    <property type="entry name" value="PAC"/>
    <property type="match status" value="1"/>
</dbReference>
<dbReference type="InterPro" id="IPR036890">
    <property type="entry name" value="HATPase_C_sf"/>
</dbReference>
<keyword evidence="8" id="KW-0902">Two-component regulatory system</keyword>
<keyword evidence="5" id="KW-0547">Nucleotide-binding</keyword>
<dbReference type="InterPro" id="IPR001789">
    <property type="entry name" value="Sig_transdc_resp-reg_receiver"/>
</dbReference>
<dbReference type="SUPFAM" id="SSF55874">
    <property type="entry name" value="ATPase domain of HSP90 chaperone/DNA topoisomerase II/histidine kinase"/>
    <property type="match status" value="1"/>
</dbReference>
<dbReference type="CDD" id="cd00082">
    <property type="entry name" value="HisKA"/>
    <property type="match status" value="1"/>
</dbReference>
<evidence type="ECO:0000259" key="13">
    <source>
        <dbReference type="PROSITE" id="PS50113"/>
    </source>
</evidence>
<keyword evidence="6" id="KW-0418">Kinase</keyword>
<dbReference type="STRING" id="1921010.MMIC_P2460"/>
<evidence type="ECO:0000256" key="7">
    <source>
        <dbReference type="ARBA" id="ARBA00022840"/>
    </source>
</evidence>
<evidence type="ECO:0000259" key="12">
    <source>
        <dbReference type="PROSITE" id="PS50112"/>
    </source>
</evidence>
<keyword evidence="7" id="KW-0067">ATP-binding</keyword>
<dbReference type="InterPro" id="IPR000014">
    <property type="entry name" value="PAS"/>
</dbReference>
<name>A0A1L8CRC9_9PROT</name>
<dbReference type="PROSITE" id="PS50110">
    <property type="entry name" value="RESPONSE_REGULATORY"/>
    <property type="match status" value="1"/>
</dbReference>
<dbReference type="InterPro" id="IPR005467">
    <property type="entry name" value="His_kinase_dom"/>
</dbReference>
<dbReference type="PRINTS" id="PR00344">
    <property type="entry name" value="BCTRLSENSOR"/>
</dbReference>